<dbReference type="CDD" id="cd04485">
    <property type="entry name" value="DnaE_OBF"/>
    <property type="match status" value="1"/>
</dbReference>
<dbReference type="PANTHER" id="PTHR32294">
    <property type="entry name" value="DNA POLYMERASE III SUBUNIT ALPHA"/>
    <property type="match status" value="1"/>
</dbReference>
<dbReference type="Pfam" id="PF17657">
    <property type="entry name" value="DNA_pol3_finger"/>
    <property type="match status" value="1"/>
</dbReference>
<evidence type="ECO:0000256" key="2">
    <source>
        <dbReference type="ARBA" id="ARBA00009496"/>
    </source>
</evidence>
<dbReference type="Proteomes" id="UP000037043">
    <property type="component" value="Unassembled WGS sequence"/>
</dbReference>
<dbReference type="EMBL" id="LHUR01000022">
    <property type="protein sequence ID" value="KOA19591.1"/>
    <property type="molecule type" value="Genomic_DNA"/>
</dbReference>
<keyword evidence="14" id="KW-1185">Reference proteome</keyword>
<evidence type="ECO:0000259" key="11">
    <source>
        <dbReference type="Pfam" id="PF14579"/>
    </source>
</evidence>
<dbReference type="GO" id="GO:0006260">
    <property type="term" value="P:DNA replication"/>
    <property type="evidence" value="ECO:0007669"/>
    <property type="project" value="UniProtKB-KW"/>
</dbReference>
<dbReference type="Gene3D" id="1.10.10.1600">
    <property type="entry name" value="Bacterial DNA polymerase III alpha subunit, thumb domain"/>
    <property type="match status" value="1"/>
</dbReference>
<evidence type="ECO:0000256" key="1">
    <source>
        <dbReference type="ARBA" id="ARBA00004496"/>
    </source>
</evidence>
<evidence type="ECO:0000259" key="12">
    <source>
        <dbReference type="Pfam" id="PF17657"/>
    </source>
</evidence>
<feature type="domain" description="DNA polymerase III alpha subunit finger" evidence="12">
    <location>
        <begin position="124"/>
        <end position="286"/>
    </location>
</feature>
<feature type="domain" description="Bacterial DNA polymerase III alpha subunit NTPase" evidence="10">
    <location>
        <begin position="1"/>
        <end position="121"/>
    </location>
</feature>
<dbReference type="InterPro" id="IPR012340">
    <property type="entry name" value="NA-bd_OB-fold"/>
</dbReference>
<accession>A0A0L6Z9E1</accession>
<dbReference type="Gene3D" id="2.40.50.140">
    <property type="entry name" value="Nucleic acid-binding proteins"/>
    <property type="match status" value="1"/>
</dbReference>
<dbReference type="GO" id="GO:0003676">
    <property type="term" value="F:nucleic acid binding"/>
    <property type="evidence" value="ECO:0007669"/>
    <property type="project" value="InterPro"/>
</dbReference>
<feature type="domain" description="OB" evidence="9">
    <location>
        <begin position="578"/>
        <end position="656"/>
    </location>
</feature>
<dbReference type="Pfam" id="PF07733">
    <property type="entry name" value="DNA_pol3_alpha"/>
    <property type="match status" value="1"/>
</dbReference>
<dbReference type="InterPro" id="IPR040982">
    <property type="entry name" value="DNA_pol3_finger"/>
</dbReference>
<dbReference type="Gene3D" id="1.10.150.870">
    <property type="match status" value="1"/>
</dbReference>
<protein>
    <recommendedName>
        <fullName evidence="3">DNA-directed DNA polymerase</fullName>
        <ecNumber evidence="3">2.7.7.7</ecNumber>
    </recommendedName>
</protein>
<evidence type="ECO:0000256" key="3">
    <source>
        <dbReference type="ARBA" id="ARBA00012417"/>
    </source>
</evidence>
<dbReference type="InterPro" id="IPR004365">
    <property type="entry name" value="NA-bd_OB_tRNA"/>
</dbReference>
<keyword evidence="4 13" id="KW-0808">Transferase</keyword>
<evidence type="ECO:0000256" key="8">
    <source>
        <dbReference type="ARBA" id="ARBA00049244"/>
    </source>
</evidence>
<keyword evidence="5 13" id="KW-0548">Nucleotidyltransferase</keyword>
<comment type="caution">
    <text evidence="13">The sequence shown here is derived from an EMBL/GenBank/DDBJ whole genome shotgun (WGS) entry which is preliminary data.</text>
</comment>
<gene>
    <name evidence="13" type="primary">dnaE_1</name>
    <name evidence="13" type="ORF">CLHOM_16800</name>
</gene>
<dbReference type="InterPro" id="IPR011708">
    <property type="entry name" value="DNA_pol3_alpha_NTPase_dom"/>
</dbReference>
<dbReference type="InterPro" id="IPR041931">
    <property type="entry name" value="DNA_pol3_alpha_thumb_dom"/>
</dbReference>
<proteinExistence type="inferred from homology"/>
<evidence type="ECO:0000259" key="9">
    <source>
        <dbReference type="Pfam" id="PF01336"/>
    </source>
</evidence>
<name>A0A0L6Z9E1_9CLOT</name>
<evidence type="ECO:0000256" key="6">
    <source>
        <dbReference type="ARBA" id="ARBA00022705"/>
    </source>
</evidence>
<keyword evidence="7" id="KW-0239">DNA-directed DNA polymerase</keyword>
<comment type="catalytic activity">
    <reaction evidence="8">
        <text>DNA(n) + a 2'-deoxyribonucleoside 5'-triphosphate = DNA(n+1) + diphosphate</text>
        <dbReference type="Rhea" id="RHEA:22508"/>
        <dbReference type="Rhea" id="RHEA-COMP:17339"/>
        <dbReference type="Rhea" id="RHEA-COMP:17340"/>
        <dbReference type="ChEBI" id="CHEBI:33019"/>
        <dbReference type="ChEBI" id="CHEBI:61560"/>
        <dbReference type="ChEBI" id="CHEBI:173112"/>
        <dbReference type="EC" id="2.7.7.7"/>
    </reaction>
</comment>
<evidence type="ECO:0000256" key="7">
    <source>
        <dbReference type="ARBA" id="ARBA00022932"/>
    </source>
</evidence>
<comment type="subcellular location">
    <subcellularLocation>
        <location evidence="1">Cytoplasm</location>
    </subcellularLocation>
</comment>
<reference evidence="14" key="1">
    <citation type="submission" date="2015-08" db="EMBL/GenBank/DDBJ databases">
        <title>Genome sequence of the strict anaerobe Clostridium homopropionicum LuHBu1 (DSM 5847T).</title>
        <authorList>
            <person name="Poehlein A."/>
            <person name="Beck M."/>
            <person name="Schiel-Bengelsdorf B."/>
            <person name="Bengelsdorf F.R."/>
            <person name="Daniel R."/>
            <person name="Duerre P."/>
        </authorList>
    </citation>
    <scope>NUCLEOTIDE SEQUENCE [LARGE SCALE GENOMIC DNA]</scope>
    <source>
        <strain evidence="14">DSM 5847</strain>
    </source>
</reference>
<dbReference type="GO" id="GO:0008408">
    <property type="term" value="F:3'-5' exonuclease activity"/>
    <property type="evidence" value="ECO:0007669"/>
    <property type="project" value="InterPro"/>
</dbReference>
<evidence type="ECO:0000256" key="5">
    <source>
        <dbReference type="ARBA" id="ARBA00022695"/>
    </source>
</evidence>
<dbReference type="Pfam" id="PF01336">
    <property type="entry name" value="tRNA_anti-codon"/>
    <property type="match status" value="1"/>
</dbReference>
<dbReference type="EC" id="2.7.7.7" evidence="3"/>
<evidence type="ECO:0000256" key="4">
    <source>
        <dbReference type="ARBA" id="ARBA00022679"/>
    </source>
</evidence>
<dbReference type="GO" id="GO:0003887">
    <property type="term" value="F:DNA-directed DNA polymerase activity"/>
    <property type="evidence" value="ECO:0007669"/>
    <property type="project" value="UniProtKB-KW"/>
</dbReference>
<sequence>MAPRACIRDVGRAMNYSYAEVDRIAKMVPTVLGITLDKALEMNPELNEVYETDERIRDLIDVARALEGLPRHTSTHAAGVVIASQPLVNYVPLAKNEEAVVTQFTMTTLEELGLLKMDFLGLRTLTVIRDAIELIKEDTGTEINLDKINFEDKEVYRMLGKGKTVGVFQLESPGMTSFMKELKPESLEDIIAGISLYRPGPMAEIPKYIRNKNNPDEVEYDAPQLEEILNVTYGVMVYQEQVMEIVRALAGYSMGRSDLVRRAMSKKKHKEMEKERANFIYGIEDENGDVIVPGCLRNGIDEKSANKIYDQMMDFASYAFNKSHAAAYAVVAYYTAYLVYYYPTEFMAAMLNSVRGNSDKVAVYVRAAKDMEIDTLPPDINKSYGKFTVQKGKIRFGLSAIKNVGENIINGIVKAREEKGEFNSFVDFCNKIDTVSINKRMVESLIKAGAFDCFGVYRSKLLAVYEKVLDSVTNQRKKNIDGQVSLFSTLTEEFKEIEIKFPDIKEFDKKYKLAMEKEMTGLYLTGHPLEEYEEALKRQTSAKTIDIIGDGSLEEDIIDEVTRHIEEENSKIKDGDRVILGGIITEATRKITKNNSMMAFIKLEDLYSTIEVIIFPKILDSFRELIVEDEIVLIRGRVTKREDEQAKIICDGMEKLVNFKSKKLYILVESNKDVKPNIRKLKSIFLSNSGNIPVYICTKQEREKFLLSRDYWISDEEKLLAYLKEKYGESNIKLL</sequence>
<dbReference type="InterPro" id="IPR029460">
    <property type="entry name" value="DNAPol_HHH"/>
</dbReference>
<dbReference type="Pfam" id="PF14579">
    <property type="entry name" value="HHH_6"/>
    <property type="match status" value="1"/>
</dbReference>
<dbReference type="PANTHER" id="PTHR32294:SF0">
    <property type="entry name" value="DNA POLYMERASE III SUBUNIT ALPHA"/>
    <property type="match status" value="1"/>
</dbReference>
<dbReference type="STRING" id="36844.SAMN04488501_102314"/>
<keyword evidence="6" id="KW-0235">DNA replication</keyword>
<comment type="similarity">
    <text evidence="2">Belongs to the DNA polymerase type-C family. DnaE subfamily.</text>
</comment>
<evidence type="ECO:0000313" key="13">
    <source>
        <dbReference type="EMBL" id="KOA19591.1"/>
    </source>
</evidence>
<dbReference type="AlphaFoldDB" id="A0A0L6Z9E1"/>
<organism evidence="13 14">
    <name type="scientific">Clostridium homopropionicum DSM 5847</name>
    <dbReference type="NCBI Taxonomy" id="1121318"/>
    <lineage>
        <taxon>Bacteria</taxon>
        <taxon>Bacillati</taxon>
        <taxon>Bacillota</taxon>
        <taxon>Clostridia</taxon>
        <taxon>Eubacteriales</taxon>
        <taxon>Clostridiaceae</taxon>
        <taxon>Clostridium</taxon>
    </lineage>
</organism>
<evidence type="ECO:0000259" key="10">
    <source>
        <dbReference type="Pfam" id="PF07733"/>
    </source>
</evidence>
<dbReference type="GO" id="GO:0005737">
    <property type="term" value="C:cytoplasm"/>
    <property type="evidence" value="ECO:0007669"/>
    <property type="project" value="UniProtKB-SubCell"/>
</dbReference>
<evidence type="ECO:0000313" key="14">
    <source>
        <dbReference type="Proteomes" id="UP000037043"/>
    </source>
</evidence>
<feature type="domain" description="DNA polymerase helix-hairpin-helix motif" evidence="11">
    <location>
        <begin position="373"/>
        <end position="461"/>
    </location>
</feature>
<dbReference type="NCBIfam" id="TIGR00594">
    <property type="entry name" value="polc"/>
    <property type="match status" value="1"/>
</dbReference>
<dbReference type="InterPro" id="IPR004805">
    <property type="entry name" value="DnaE2/DnaE/PolC"/>
</dbReference>
<dbReference type="PATRIC" id="fig|1121318.3.peg.1695"/>